<evidence type="ECO:0000313" key="2">
    <source>
        <dbReference type="Proteomes" id="UP000767291"/>
    </source>
</evidence>
<gene>
    <name evidence="1" type="ORF">J2Z43_001816</name>
</gene>
<name>A0ABS4EBV3_9FIRM</name>
<keyword evidence="2" id="KW-1185">Reference proteome</keyword>
<dbReference type="Proteomes" id="UP000767291">
    <property type="component" value="Unassembled WGS sequence"/>
</dbReference>
<evidence type="ECO:0000313" key="1">
    <source>
        <dbReference type="EMBL" id="MBP1855421.1"/>
    </source>
</evidence>
<protein>
    <submittedName>
        <fullName evidence="1">Uncharacterized protein</fullName>
    </submittedName>
</protein>
<dbReference type="RefSeq" id="WP_209456864.1">
    <property type="nucleotide sequence ID" value="NZ_BAAACS010000012.1"/>
</dbReference>
<sequence length="110" mass="12796">MLSDKQILLTQLVKKEDDIYLVTGVNYFPFTHGGDITQGVLVNAEDFEREDLEKCKTHDYNRLFNTTTKKVTLEYIEKPKTEEELLKDRVYELEQGQANTEYVLMMGGLL</sequence>
<comment type="caution">
    <text evidence="1">The sequence shown here is derived from an EMBL/GenBank/DDBJ whole genome shotgun (WGS) entry which is preliminary data.</text>
</comment>
<proteinExistence type="predicted"/>
<accession>A0ABS4EBV3</accession>
<reference evidence="1 2" key="1">
    <citation type="submission" date="2021-03" db="EMBL/GenBank/DDBJ databases">
        <title>Genomic Encyclopedia of Type Strains, Phase IV (KMG-IV): sequencing the most valuable type-strain genomes for metagenomic binning, comparative biology and taxonomic classification.</title>
        <authorList>
            <person name="Goeker M."/>
        </authorList>
    </citation>
    <scope>NUCLEOTIDE SEQUENCE [LARGE SCALE GENOMIC DNA]</scope>
    <source>
        <strain evidence="1 2">DSM 1289</strain>
    </source>
</reference>
<dbReference type="EMBL" id="JAGGJX010000003">
    <property type="protein sequence ID" value="MBP1855421.1"/>
    <property type="molecule type" value="Genomic_DNA"/>
</dbReference>
<organism evidence="1 2">
    <name type="scientific">Metaclostridioides mangenotii</name>
    <dbReference type="NCBI Taxonomy" id="1540"/>
    <lineage>
        <taxon>Bacteria</taxon>
        <taxon>Bacillati</taxon>
        <taxon>Bacillota</taxon>
        <taxon>Clostridia</taxon>
        <taxon>Peptostreptococcales</taxon>
        <taxon>Peptostreptococcaceae</taxon>
        <taxon>Metaclostridioides</taxon>
    </lineage>
</organism>